<reference evidence="1 2" key="1">
    <citation type="submission" date="2015-04" db="EMBL/GenBank/DDBJ databases">
        <title>Draft genome of the roundworm Trichinella nativa.</title>
        <authorList>
            <person name="Mitreva M."/>
        </authorList>
    </citation>
    <scope>NUCLEOTIDE SEQUENCE [LARGE SCALE GENOMIC DNA]</scope>
    <source>
        <strain evidence="1 2">ISS45</strain>
    </source>
</reference>
<protein>
    <submittedName>
        <fullName evidence="1">Uncharacterized protein</fullName>
    </submittedName>
</protein>
<evidence type="ECO:0000313" key="1">
    <source>
        <dbReference type="EMBL" id="OUC42252.1"/>
    </source>
</evidence>
<feature type="non-terminal residue" evidence="1">
    <location>
        <position position="108"/>
    </location>
</feature>
<organism evidence="1 2">
    <name type="scientific">Trichinella nativa</name>
    <dbReference type="NCBI Taxonomy" id="6335"/>
    <lineage>
        <taxon>Eukaryota</taxon>
        <taxon>Metazoa</taxon>
        <taxon>Ecdysozoa</taxon>
        <taxon>Nematoda</taxon>
        <taxon>Enoplea</taxon>
        <taxon>Dorylaimia</taxon>
        <taxon>Trichinellida</taxon>
        <taxon>Trichinellidae</taxon>
        <taxon>Trichinella</taxon>
    </lineage>
</organism>
<feature type="non-terminal residue" evidence="1">
    <location>
        <position position="1"/>
    </location>
</feature>
<sequence>VVHERVGVVELPASRYGKGVFDTREGRTLLVECWIEDKVPAKASSINGNVGISKNNGDTKAVSKKPLLVLKQQKWMHRMGVGFTILYNYFDSGGCCCAIPCVIFSARN</sequence>
<name>A0A1Y3EAU0_9BILA</name>
<gene>
    <name evidence="1" type="ORF">D917_10317</name>
</gene>
<comment type="caution">
    <text evidence="1">The sequence shown here is derived from an EMBL/GenBank/DDBJ whole genome shotgun (WGS) entry which is preliminary data.</text>
</comment>
<proteinExistence type="predicted"/>
<dbReference type="AlphaFoldDB" id="A0A1Y3EAU0"/>
<dbReference type="Proteomes" id="UP000243006">
    <property type="component" value="Unassembled WGS sequence"/>
</dbReference>
<accession>A0A1Y3EAU0</accession>
<dbReference type="EMBL" id="LVZM01017709">
    <property type="protein sequence ID" value="OUC42252.1"/>
    <property type="molecule type" value="Genomic_DNA"/>
</dbReference>
<evidence type="ECO:0000313" key="2">
    <source>
        <dbReference type="Proteomes" id="UP000243006"/>
    </source>
</evidence>